<evidence type="ECO:0000259" key="2">
    <source>
        <dbReference type="PROSITE" id="PS50943"/>
    </source>
</evidence>
<organism evidence="3 4">
    <name type="scientific">Nonomuraea salmonea</name>
    <dbReference type="NCBI Taxonomy" id="46181"/>
    <lineage>
        <taxon>Bacteria</taxon>
        <taxon>Bacillati</taxon>
        <taxon>Actinomycetota</taxon>
        <taxon>Actinomycetes</taxon>
        <taxon>Streptosporangiales</taxon>
        <taxon>Streptosporangiaceae</taxon>
        <taxon>Nonomuraea</taxon>
    </lineage>
</organism>
<dbReference type="PROSITE" id="PS50943">
    <property type="entry name" value="HTH_CROC1"/>
    <property type="match status" value="1"/>
</dbReference>
<feature type="compositionally biased region" description="Basic and acidic residues" evidence="1">
    <location>
        <begin position="1"/>
        <end position="12"/>
    </location>
</feature>
<evidence type="ECO:0000256" key="1">
    <source>
        <dbReference type="SAM" id="MobiDB-lite"/>
    </source>
</evidence>
<keyword evidence="4" id="KW-1185">Reference proteome</keyword>
<dbReference type="CDD" id="cd00093">
    <property type="entry name" value="HTH_XRE"/>
    <property type="match status" value="1"/>
</dbReference>
<dbReference type="InterPro" id="IPR010982">
    <property type="entry name" value="Lambda_DNA-bd_dom_sf"/>
</dbReference>
<feature type="compositionally biased region" description="Low complexity" evidence="1">
    <location>
        <begin position="112"/>
        <end position="125"/>
    </location>
</feature>
<dbReference type="Pfam" id="PF13560">
    <property type="entry name" value="HTH_31"/>
    <property type="match status" value="1"/>
</dbReference>
<dbReference type="SUPFAM" id="SSF47413">
    <property type="entry name" value="lambda repressor-like DNA-binding domains"/>
    <property type="match status" value="1"/>
</dbReference>
<evidence type="ECO:0000313" key="4">
    <source>
        <dbReference type="Proteomes" id="UP001589568"/>
    </source>
</evidence>
<protein>
    <submittedName>
        <fullName evidence="3">Helix-turn-helix domain-containing protein</fullName>
    </submittedName>
</protein>
<dbReference type="InterPro" id="IPR001387">
    <property type="entry name" value="Cro/C1-type_HTH"/>
</dbReference>
<accession>A0ABV5NN73</accession>
<feature type="domain" description="HTH cro/C1-type" evidence="2">
    <location>
        <begin position="30"/>
        <end position="57"/>
    </location>
</feature>
<dbReference type="SMART" id="SM00530">
    <property type="entry name" value="HTH_XRE"/>
    <property type="match status" value="1"/>
</dbReference>
<gene>
    <name evidence="3" type="ORF">ACFFR3_19315</name>
</gene>
<evidence type="ECO:0000313" key="3">
    <source>
        <dbReference type="EMBL" id="MFB9471677.1"/>
    </source>
</evidence>
<proteinExistence type="predicted"/>
<dbReference type="EMBL" id="JBHMCF010000014">
    <property type="protein sequence ID" value="MFB9471677.1"/>
    <property type="molecule type" value="Genomic_DNA"/>
</dbReference>
<feature type="region of interest" description="Disordered" evidence="1">
    <location>
        <begin position="95"/>
        <end position="135"/>
    </location>
</feature>
<dbReference type="Proteomes" id="UP001589568">
    <property type="component" value="Unassembled WGS sequence"/>
</dbReference>
<name>A0ABV5NN73_9ACTN</name>
<sequence>MPAASARRDGGRRQQPLDGSTEAGRFALRLRELRAGRGFTIRRLADKAGYAPGTLSKAASGDQLPSWAVTEAFVQACGEDPAGWRSDWLAANAASLKDSEPTAPADEPPSRCPACGRGRAARTPPTRSGAGRRPA</sequence>
<feature type="region of interest" description="Disordered" evidence="1">
    <location>
        <begin position="1"/>
        <end position="24"/>
    </location>
</feature>
<dbReference type="RefSeq" id="WP_364385343.1">
    <property type="nucleotide sequence ID" value="NZ_JBHMCF010000014.1"/>
</dbReference>
<reference evidence="3 4" key="1">
    <citation type="submission" date="2024-09" db="EMBL/GenBank/DDBJ databases">
        <authorList>
            <person name="Sun Q."/>
            <person name="Mori K."/>
        </authorList>
    </citation>
    <scope>NUCLEOTIDE SEQUENCE [LARGE SCALE GENOMIC DNA]</scope>
    <source>
        <strain evidence="3 4">JCM 3324</strain>
    </source>
</reference>
<dbReference type="Gene3D" id="1.10.260.40">
    <property type="entry name" value="lambda repressor-like DNA-binding domains"/>
    <property type="match status" value="1"/>
</dbReference>
<comment type="caution">
    <text evidence="3">The sequence shown here is derived from an EMBL/GenBank/DDBJ whole genome shotgun (WGS) entry which is preliminary data.</text>
</comment>